<reference evidence="1 2" key="1">
    <citation type="submission" date="2024-06" db="EMBL/GenBank/DDBJ databases">
        <title>A chromosome-level genome assembly of beet webworm, Loxostege sticticalis.</title>
        <authorList>
            <person name="Zhang Y."/>
        </authorList>
    </citation>
    <scope>NUCLEOTIDE SEQUENCE [LARGE SCALE GENOMIC DNA]</scope>
    <source>
        <strain evidence="1">AQ028</strain>
        <tissue evidence="1">Male pupae</tissue>
    </source>
</reference>
<dbReference type="EMBL" id="JBEDNZ010000003">
    <property type="protein sequence ID" value="KAL0850402.1"/>
    <property type="molecule type" value="Genomic_DNA"/>
</dbReference>
<dbReference type="InterPro" id="IPR027417">
    <property type="entry name" value="P-loop_NTPase"/>
</dbReference>
<evidence type="ECO:0000313" key="1">
    <source>
        <dbReference type="EMBL" id="KAL0850402.1"/>
    </source>
</evidence>
<comment type="caution">
    <text evidence="1">The sequence shown here is derived from an EMBL/GenBank/DDBJ whole genome shotgun (WGS) entry which is preliminary data.</text>
</comment>
<evidence type="ECO:0008006" key="3">
    <source>
        <dbReference type="Google" id="ProtNLM"/>
    </source>
</evidence>
<gene>
    <name evidence="1" type="ORF">ABMA28_012216</name>
</gene>
<dbReference type="AlphaFoldDB" id="A0ABD0TMC7"/>
<accession>A0ABD0TMC7</accession>
<organism evidence="1 2">
    <name type="scientific">Loxostege sticticalis</name>
    <name type="common">Beet webworm moth</name>
    <dbReference type="NCBI Taxonomy" id="481309"/>
    <lineage>
        <taxon>Eukaryota</taxon>
        <taxon>Metazoa</taxon>
        <taxon>Ecdysozoa</taxon>
        <taxon>Arthropoda</taxon>
        <taxon>Hexapoda</taxon>
        <taxon>Insecta</taxon>
        <taxon>Pterygota</taxon>
        <taxon>Neoptera</taxon>
        <taxon>Endopterygota</taxon>
        <taxon>Lepidoptera</taxon>
        <taxon>Glossata</taxon>
        <taxon>Ditrysia</taxon>
        <taxon>Pyraloidea</taxon>
        <taxon>Crambidae</taxon>
        <taxon>Pyraustinae</taxon>
        <taxon>Loxostege</taxon>
    </lineage>
</organism>
<dbReference type="Gene3D" id="3.40.50.300">
    <property type="entry name" value="P-loop containing nucleotide triphosphate hydrolases"/>
    <property type="match status" value="1"/>
</dbReference>
<dbReference type="PANTHER" id="PTHR46644">
    <property type="entry name" value="DNA REPAIR PROTEIN XRCC2"/>
    <property type="match status" value="1"/>
</dbReference>
<evidence type="ECO:0000313" key="2">
    <source>
        <dbReference type="Proteomes" id="UP001549921"/>
    </source>
</evidence>
<dbReference type="Proteomes" id="UP001549921">
    <property type="component" value="Unassembled WGS sequence"/>
</dbReference>
<dbReference type="PANTHER" id="PTHR46644:SF2">
    <property type="entry name" value="DNA REPAIR PROTEIN XRCC2"/>
    <property type="match status" value="1"/>
</dbReference>
<proteinExistence type="predicted"/>
<protein>
    <recommendedName>
        <fullName evidence="3">DNA recombination and repair protein Rad51-like C-terminal domain-containing protein</fullName>
    </recommendedName>
</protein>
<name>A0ABD0TMC7_LOXSC</name>
<dbReference type="SUPFAM" id="SSF52540">
    <property type="entry name" value="P-loop containing nucleoside triphosphate hydrolases"/>
    <property type="match status" value="1"/>
</dbReference>
<dbReference type="InterPro" id="IPR030547">
    <property type="entry name" value="XRCC2"/>
</dbReference>
<sequence>MRINLVNRMAASSFKVESGIQLIARLTKKLTNIKFYPHLFPSGLKPGEVIELIHNEDMPICLITDIICTALLPTNLGGAESGVLIFNCSGNFNFSKLVTSMRQKIKSYTKTLDEMEVDDLITKQFNNLFVVDIHDATQFYTTIYNLENVLLEHTNITMVMFDNIAAFYWSEQGFKIMKIDTYLKKVLSKIQNVTKEHKVIVLYSKPHYFNSSKDAMDSLEACYELPSLDGVNYRISVSYDRDSIYLANVKSYNMQQEKRFCINEEQVTWI</sequence>